<keyword evidence="1" id="KW-0812">Transmembrane</keyword>
<organism evidence="2 3">
    <name type="scientific">Ureaplasma ceti</name>
    <dbReference type="NCBI Taxonomy" id="3119530"/>
    <lineage>
        <taxon>Bacteria</taxon>
        <taxon>Bacillati</taxon>
        <taxon>Mycoplasmatota</taxon>
        <taxon>Mycoplasmoidales</taxon>
        <taxon>Mycoplasmoidaceae</taxon>
        <taxon>Ureaplasma</taxon>
    </lineage>
</organism>
<keyword evidence="3" id="KW-1185">Reference proteome</keyword>
<dbReference type="RefSeq" id="WP_353289534.1">
    <property type="nucleotide sequence ID" value="NZ_BAABQM010000001.1"/>
</dbReference>
<dbReference type="EMBL" id="BAABQM010000001">
    <property type="protein sequence ID" value="GAA5414369.1"/>
    <property type="molecule type" value="Genomic_DNA"/>
</dbReference>
<proteinExistence type="predicted"/>
<keyword evidence="1" id="KW-0472">Membrane</keyword>
<gene>
    <name evidence="2" type="ORF">UREOM_0800</name>
</gene>
<feature type="transmembrane region" description="Helical" evidence="1">
    <location>
        <begin position="630"/>
        <end position="652"/>
    </location>
</feature>
<feature type="transmembrane region" description="Helical" evidence="1">
    <location>
        <begin position="588"/>
        <end position="610"/>
    </location>
</feature>
<comment type="caution">
    <text evidence="2">The sequence shown here is derived from an EMBL/GenBank/DDBJ whole genome shotgun (WGS) entry which is preliminary data.</text>
</comment>
<evidence type="ECO:0000313" key="3">
    <source>
        <dbReference type="Proteomes" id="UP001449582"/>
    </source>
</evidence>
<evidence type="ECO:0000313" key="2">
    <source>
        <dbReference type="EMBL" id="GAA5414369.1"/>
    </source>
</evidence>
<sequence length="673" mass="79500">MFDLKPAAETNMQLINGFKNFEKFYVFPFFINNVKHEFFSVFKPEPKPSFFNFHKDNKINKNLRARWNDIHKNSAEQGILYVLNQIFSKIVGDTGTKEIELFDVLQTENDKPFFVIADDSNNLRTDILGDFHEDKRFSYKVQVNKKSYLADFIQAMKFNFYFDETLNKIDGAIIWESDNNELLNSVQSIERYYFVNFIYTFIRDQFFPLSLESFLNLFKTAKNSKKYVNDHIMPAKVVDFSAITINHLQQSWECLIEKNFLNHATDLGDNEVNYFKKDLFYEVMMMMLIMCVSIEEIKNFLTSENPEELLAILATETHKNSSIERDLSGDFLAVVKLVMNIKDENQKSVKKKKIKEKHLSRLSKTYDYYYFCDPVVLYKTDIDHRINPSALKTYLQDNDFLFYMLFTMLFPDKSMLDSVENMVSLFDVKMNYLKLVNLDKTYYIDQIMKFCCENDLYTHSFVKENMIVIFNCPSAVENKTIKSSVPYYLWSEVFIQSRIFEMKLIREINTEITNSKILWKNVMYRKILRDMQDIYYDDQNHFYGVTNISNIVNSLSETANFNKIWNELYDDIQFEDELHKRGTERSNFMLSFVIAISVGYLNYFAMVFSATSDSQIVGMGWPGIDGNYPWVFTAIAAGACVELVNMFVLAYAEFRALYTKHQYKLIDDHKFEK</sequence>
<name>A0ABP9UA80_9BACT</name>
<reference evidence="2" key="1">
    <citation type="submission" date="2024-02" db="EMBL/GenBank/DDBJ databases">
        <title>Draft genome sequence of new strains in genus Ureaplasma.</title>
        <authorList>
            <person name="Nakajima Y."/>
            <person name="Segawa T."/>
        </authorList>
    </citation>
    <scope>NUCLEOTIDE SEQUENCE [LARGE SCALE GENOMIC DNA]</scope>
    <source>
        <strain evidence="2">OM1</strain>
    </source>
</reference>
<dbReference type="Proteomes" id="UP001449582">
    <property type="component" value="Unassembled WGS sequence"/>
</dbReference>
<keyword evidence="1" id="KW-1133">Transmembrane helix</keyword>
<accession>A0ABP9UA80</accession>
<evidence type="ECO:0000256" key="1">
    <source>
        <dbReference type="SAM" id="Phobius"/>
    </source>
</evidence>
<protein>
    <submittedName>
        <fullName evidence="2">Uncharacterized protein</fullName>
    </submittedName>
</protein>